<dbReference type="Pfam" id="PF17782">
    <property type="entry name" value="WHD_DprA"/>
    <property type="match status" value="1"/>
</dbReference>
<dbReference type="PANTHER" id="PTHR43022:SF1">
    <property type="entry name" value="PROTEIN SMF"/>
    <property type="match status" value="1"/>
</dbReference>
<dbReference type="SUPFAM" id="SSF102405">
    <property type="entry name" value="MCP/YpsA-like"/>
    <property type="match status" value="1"/>
</dbReference>
<organism evidence="4">
    <name type="scientific">candidate division WWE3 bacterium</name>
    <dbReference type="NCBI Taxonomy" id="2053526"/>
    <lineage>
        <taxon>Bacteria</taxon>
        <taxon>Katanobacteria</taxon>
    </lineage>
</organism>
<evidence type="ECO:0000259" key="2">
    <source>
        <dbReference type="Pfam" id="PF02481"/>
    </source>
</evidence>
<dbReference type="Proteomes" id="UP000886066">
    <property type="component" value="Unassembled WGS sequence"/>
</dbReference>
<dbReference type="InterPro" id="IPR041614">
    <property type="entry name" value="DprA_WH"/>
</dbReference>
<dbReference type="GO" id="GO:0009294">
    <property type="term" value="P:DNA-mediated transformation"/>
    <property type="evidence" value="ECO:0007669"/>
    <property type="project" value="InterPro"/>
</dbReference>
<feature type="domain" description="DprA winged helix" evidence="3">
    <location>
        <begin position="236"/>
        <end position="290"/>
    </location>
</feature>
<feature type="domain" description="Smf/DprA SLOG" evidence="2">
    <location>
        <begin position="2"/>
        <end position="206"/>
    </location>
</feature>
<evidence type="ECO:0000313" key="4">
    <source>
        <dbReference type="EMBL" id="HDQ88781.1"/>
    </source>
</evidence>
<name>A0A7C1DJ24_UNCKA</name>
<dbReference type="EMBL" id="DSDM01000084">
    <property type="protein sequence ID" value="HDQ88781.1"/>
    <property type="molecule type" value="Genomic_DNA"/>
</dbReference>
<dbReference type="InterPro" id="IPR057666">
    <property type="entry name" value="DrpA_SLOG"/>
</dbReference>
<accession>A0A7C1DJ24</accession>
<sequence length="298" mass="32922">MESTEYPALLRKLKDPPKQLYIKGNYCPEIFEKCLAVVGSRKMTDYGKQVTQFLIPQIVGWGITVVSGFMYGIDAEAHRSALSVGGKTIAVMPCGIDLVCPDFQQELYDSILDNDGLIISEYPGDVEPKMWTFPRRNRIVAGLSQATLVVEAGEKSGSLITADIAKKLGRAVFTVPGSIINPSLKGNWQLINDGATETLSGCEIWHFYFNKLECHELADELYSAKDTTVRSKDNKSPPLIGNLTSDEKNIMDILSQNTFSLEEILTMTNLDISKLSGLLTSLTIKGFVKQEGLNYYAC</sequence>
<comment type="caution">
    <text evidence="4">The sequence shown here is derived from an EMBL/GenBank/DDBJ whole genome shotgun (WGS) entry which is preliminary data.</text>
</comment>
<dbReference type="AlphaFoldDB" id="A0A7C1DJ24"/>
<proteinExistence type="inferred from homology"/>
<dbReference type="InterPro" id="IPR003488">
    <property type="entry name" value="DprA"/>
</dbReference>
<protein>
    <submittedName>
        <fullName evidence="4">DNA-protecting protein DprA</fullName>
    </submittedName>
</protein>
<dbReference type="NCBIfam" id="TIGR00732">
    <property type="entry name" value="dprA"/>
    <property type="match status" value="1"/>
</dbReference>
<dbReference type="Gene3D" id="3.40.50.450">
    <property type="match status" value="1"/>
</dbReference>
<evidence type="ECO:0000259" key="3">
    <source>
        <dbReference type="Pfam" id="PF17782"/>
    </source>
</evidence>
<dbReference type="InterPro" id="IPR036388">
    <property type="entry name" value="WH-like_DNA-bd_sf"/>
</dbReference>
<reference evidence="4" key="1">
    <citation type="journal article" date="2020" name="mSystems">
        <title>Genome- and Community-Level Interaction Insights into Carbon Utilization and Element Cycling Functions of Hydrothermarchaeota in Hydrothermal Sediment.</title>
        <authorList>
            <person name="Zhou Z."/>
            <person name="Liu Y."/>
            <person name="Xu W."/>
            <person name="Pan J."/>
            <person name="Luo Z.H."/>
            <person name="Li M."/>
        </authorList>
    </citation>
    <scope>NUCLEOTIDE SEQUENCE [LARGE SCALE GENOMIC DNA]</scope>
    <source>
        <strain evidence="4">SpSt-1219</strain>
    </source>
</reference>
<dbReference type="Gene3D" id="1.10.10.10">
    <property type="entry name" value="Winged helix-like DNA-binding domain superfamily/Winged helix DNA-binding domain"/>
    <property type="match status" value="1"/>
</dbReference>
<dbReference type="Pfam" id="PF02481">
    <property type="entry name" value="DNA_processg_A"/>
    <property type="match status" value="1"/>
</dbReference>
<evidence type="ECO:0000256" key="1">
    <source>
        <dbReference type="ARBA" id="ARBA00006525"/>
    </source>
</evidence>
<gene>
    <name evidence="4" type="primary">dprA</name>
    <name evidence="4" type="ORF">ENN92_01380</name>
</gene>
<dbReference type="PANTHER" id="PTHR43022">
    <property type="entry name" value="PROTEIN SMF"/>
    <property type="match status" value="1"/>
</dbReference>
<comment type="similarity">
    <text evidence="1">Belongs to the DprA/Smf family.</text>
</comment>